<dbReference type="InterPro" id="IPR027417">
    <property type="entry name" value="P-loop_NTPase"/>
</dbReference>
<feature type="non-terminal residue" evidence="2">
    <location>
        <position position="326"/>
    </location>
</feature>
<keyword evidence="2" id="KW-0547">Nucleotide-binding</keyword>
<dbReference type="InterPro" id="IPR003593">
    <property type="entry name" value="AAA+_ATPase"/>
</dbReference>
<dbReference type="GO" id="GO:0005524">
    <property type="term" value="F:ATP binding"/>
    <property type="evidence" value="ECO:0007669"/>
    <property type="project" value="UniProtKB-KW"/>
</dbReference>
<evidence type="ECO:0000259" key="1">
    <source>
        <dbReference type="SMART" id="SM00382"/>
    </source>
</evidence>
<dbReference type="PANTHER" id="PTHR30050:SF4">
    <property type="entry name" value="ATP-BINDING PROTEIN RV3427C IN INSERTION SEQUENCE-RELATED"/>
    <property type="match status" value="1"/>
</dbReference>
<dbReference type="AlphaFoldDB" id="A0A9D1TX09"/>
<dbReference type="InterPro" id="IPR002611">
    <property type="entry name" value="IstB_ATP-bd"/>
</dbReference>
<dbReference type="EMBL" id="DXHQ01000087">
    <property type="protein sequence ID" value="HIW09260.1"/>
    <property type="molecule type" value="Genomic_DNA"/>
</dbReference>
<dbReference type="GO" id="GO:0006260">
    <property type="term" value="P:DNA replication"/>
    <property type="evidence" value="ECO:0007669"/>
    <property type="project" value="TreeGrafter"/>
</dbReference>
<accession>A0A9D1TX09</accession>
<dbReference type="SMART" id="SM00382">
    <property type="entry name" value="AAA"/>
    <property type="match status" value="1"/>
</dbReference>
<dbReference type="CDD" id="cd00009">
    <property type="entry name" value="AAA"/>
    <property type="match status" value="1"/>
</dbReference>
<gene>
    <name evidence="2" type="ORF">H9890_07675</name>
</gene>
<dbReference type="Pfam" id="PF01695">
    <property type="entry name" value="IstB_IS21"/>
    <property type="match status" value="1"/>
</dbReference>
<evidence type="ECO:0000313" key="3">
    <source>
        <dbReference type="Proteomes" id="UP000823933"/>
    </source>
</evidence>
<name>A0A9D1TX09_9FIRM</name>
<sequence length="326" mass="35613">MRTRNELYQAAMRTVSARRQMARAAAQDARAEAEAAVPGLRAAEDAVRSCGVRCALAGARGASRDAAAAALAEARQKRDALLAASGRSPLALEPKYTCPLCQDTGVAGGKTCQCVRREMQRLRREEIEAMSSLSVTSFDTMQLDYYPNTRDPQTGRTVRQYMADLLADLRDYADEFDLDSENLMLTGNAGLGKTHAALAVAGAALDKGYDVIYISSPDFFSRVETLHFGSDPAGEKEALLETVSGADLLILDDLGTEFNSSFVISTLYSLLNDRLGRRRPTILTTNITDGTLLEKLYTEKVASRISAFVPYRFLGEDIRLKKAMEE</sequence>
<dbReference type="Proteomes" id="UP000823933">
    <property type="component" value="Unassembled WGS sequence"/>
</dbReference>
<dbReference type="SUPFAM" id="SSF52540">
    <property type="entry name" value="P-loop containing nucleoside triphosphate hydrolases"/>
    <property type="match status" value="1"/>
</dbReference>
<reference evidence="2" key="2">
    <citation type="submission" date="2021-04" db="EMBL/GenBank/DDBJ databases">
        <authorList>
            <person name="Gilroy R."/>
        </authorList>
    </citation>
    <scope>NUCLEOTIDE SEQUENCE</scope>
    <source>
        <strain evidence="2">ChiHcolR34-3080</strain>
    </source>
</reference>
<proteinExistence type="predicted"/>
<protein>
    <submittedName>
        <fullName evidence="2">ATP-binding protein</fullName>
    </submittedName>
</protein>
<feature type="domain" description="AAA+ ATPase" evidence="1">
    <location>
        <begin position="179"/>
        <end position="306"/>
    </location>
</feature>
<dbReference type="Gene3D" id="3.40.50.300">
    <property type="entry name" value="P-loop containing nucleotide triphosphate hydrolases"/>
    <property type="match status" value="1"/>
</dbReference>
<keyword evidence="2" id="KW-0067">ATP-binding</keyword>
<reference evidence="2" key="1">
    <citation type="journal article" date="2021" name="PeerJ">
        <title>Extensive microbial diversity within the chicken gut microbiome revealed by metagenomics and culture.</title>
        <authorList>
            <person name="Gilroy R."/>
            <person name="Ravi A."/>
            <person name="Getino M."/>
            <person name="Pursley I."/>
            <person name="Horton D.L."/>
            <person name="Alikhan N.F."/>
            <person name="Baker D."/>
            <person name="Gharbi K."/>
            <person name="Hall N."/>
            <person name="Watson M."/>
            <person name="Adriaenssens E.M."/>
            <person name="Foster-Nyarko E."/>
            <person name="Jarju S."/>
            <person name="Secka A."/>
            <person name="Antonio M."/>
            <person name="Oren A."/>
            <person name="Chaudhuri R.R."/>
            <person name="La Ragione R."/>
            <person name="Hildebrand F."/>
            <person name="Pallen M.J."/>
        </authorList>
    </citation>
    <scope>NUCLEOTIDE SEQUENCE</scope>
    <source>
        <strain evidence="2">ChiHcolR34-3080</strain>
    </source>
</reference>
<organism evidence="2 3">
    <name type="scientific">Candidatus Faecalibacterium intestinigallinarum</name>
    <dbReference type="NCBI Taxonomy" id="2838581"/>
    <lineage>
        <taxon>Bacteria</taxon>
        <taxon>Bacillati</taxon>
        <taxon>Bacillota</taxon>
        <taxon>Clostridia</taxon>
        <taxon>Eubacteriales</taxon>
        <taxon>Oscillospiraceae</taxon>
        <taxon>Faecalibacterium</taxon>
    </lineage>
</organism>
<evidence type="ECO:0000313" key="2">
    <source>
        <dbReference type="EMBL" id="HIW09260.1"/>
    </source>
</evidence>
<dbReference type="PANTHER" id="PTHR30050">
    <property type="entry name" value="CHROMOSOMAL REPLICATION INITIATOR PROTEIN DNAA"/>
    <property type="match status" value="1"/>
</dbReference>
<comment type="caution">
    <text evidence="2">The sequence shown here is derived from an EMBL/GenBank/DDBJ whole genome shotgun (WGS) entry which is preliminary data.</text>
</comment>
<dbReference type="NCBIfam" id="NF005304">
    <property type="entry name" value="PRK06835.1"/>
    <property type="match status" value="1"/>
</dbReference>